<reference evidence="1 2" key="1">
    <citation type="journal article" date="2007" name="J. Virol.">
        <title>Genomic and morphological features of a banchine polydnavirus: comparison with bracoviruses and ichnoviruses.</title>
        <authorList>
            <person name="Lapointe R."/>
            <person name="Tanaka K."/>
            <person name="Barney W.E."/>
            <person name="Whitfield J.B."/>
            <person name="Banks J.C."/>
            <person name="Beliveau C."/>
            <person name="Stoltz D."/>
            <person name="Webb B.A."/>
            <person name="Cusson M."/>
        </authorList>
    </citation>
    <scope>NUCLEOTIDE SEQUENCE [LARGE SCALE GENOMIC DNA]</scope>
</reference>
<evidence type="ECO:0000313" key="1">
    <source>
        <dbReference type="EMBL" id="BAF45520.1"/>
    </source>
</evidence>
<dbReference type="KEGG" id="vg:5179576"/>
<name>A2PZU8_9VIRU</name>
<dbReference type="EMBL" id="AB289964">
    <property type="protein sequence ID" value="BAF45520.1"/>
    <property type="molecule type" value="Genomic_DNA"/>
</dbReference>
<accession>A2PZU8</accession>
<proteinExistence type="predicted"/>
<evidence type="ECO:0000313" key="2">
    <source>
        <dbReference type="Proteomes" id="UP000203987"/>
    </source>
</evidence>
<dbReference type="Proteomes" id="UP000203987">
    <property type="component" value="Genome"/>
</dbReference>
<dbReference type="GeneID" id="5179576"/>
<dbReference type="RefSeq" id="YP_001029388.1">
    <property type="nucleotide sequence ID" value="NC_008893.1"/>
</dbReference>
<organism evidence="1 2">
    <name type="scientific">Ichnoviriform fumiferanae</name>
    <dbReference type="NCBI Taxonomy" id="419435"/>
    <lineage>
        <taxon>Viruses</taxon>
        <taxon>Viruses incertae sedis</taxon>
        <taxon>Polydnaviriformidae</taxon>
        <taxon>Ichnoviriform</taxon>
    </lineage>
</organism>
<sequence length="79" mass="9368">MKRHQPTNAELNEIYGLVVKIEENNKYLEHYKSTSRAGTRTIQTKIFRKIIKNRTLMKKLRMKIETLTYCPLCVLSVLK</sequence>
<protein>
    <submittedName>
        <fullName evidence="1">GfV-B52-ORF1</fullName>
    </submittedName>
</protein>